<feature type="transmembrane region" description="Helical" evidence="8">
    <location>
        <begin position="174"/>
        <end position="192"/>
    </location>
</feature>
<evidence type="ECO:0000256" key="2">
    <source>
        <dbReference type="ARBA" id="ARBA00022448"/>
    </source>
</evidence>
<name>A0ABU5KH42_9ACTN</name>
<dbReference type="Gene3D" id="1.20.1250.20">
    <property type="entry name" value="MFS general substrate transporter like domains"/>
    <property type="match status" value="1"/>
</dbReference>
<proteinExistence type="predicted"/>
<accession>A0ABU5KH42</accession>
<keyword evidence="4 8" id="KW-0812">Transmembrane</keyword>
<evidence type="ECO:0000256" key="8">
    <source>
        <dbReference type="SAM" id="Phobius"/>
    </source>
</evidence>
<dbReference type="InterPro" id="IPR036259">
    <property type="entry name" value="MFS_trans_sf"/>
</dbReference>
<dbReference type="Proteomes" id="UP001291999">
    <property type="component" value="Unassembled WGS sequence"/>
</dbReference>
<evidence type="ECO:0000256" key="3">
    <source>
        <dbReference type="ARBA" id="ARBA00022475"/>
    </source>
</evidence>
<keyword evidence="6 8" id="KW-0472">Membrane</keyword>
<keyword evidence="10" id="KW-1185">Reference proteome</keyword>
<feature type="transmembrane region" description="Helical" evidence="8">
    <location>
        <begin position="50"/>
        <end position="70"/>
    </location>
</feature>
<keyword evidence="5 8" id="KW-1133">Transmembrane helix</keyword>
<feature type="transmembrane region" description="Helical" evidence="8">
    <location>
        <begin position="292"/>
        <end position="309"/>
    </location>
</feature>
<dbReference type="PANTHER" id="PTHR23513:SF6">
    <property type="entry name" value="MAJOR FACILITATOR SUPERFAMILY ASSOCIATED DOMAIN-CONTAINING PROTEIN"/>
    <property type="match status" value="1"/>
</dbReference>
<feature type="transmembrane region" description="Helical" evidence="8">
    <location>
        <begin position="315"/>
        <end position="333"/>
    </location>
</feature>
<dbReference type="RefSeq" id="WP_322425574.1">
    <property type="nucleotide sequence ID" value="NZ_JAXQPW010000008.1"/>
</dbReference>
<evidence type="ECO:0000256" key="1">
    <source>
        <dbReference type="ARBA" id="ARBA00004651"/>
    </source>
</evidence>
<evidence type="ECO:0000256" key="7">
    <source>
        <dbReference type="SAM" id="MobiDB-lite"/>
    </source>
</evidence>
<sequence length="439" mass="45859">MSALVETIFPTRLGSGFRWLVGSSWVTNLGDGILIAAGPLLVASQTRSPVLVSAAMIALQAPWLFFGLFAGAMADRLDRRRVIMAANAARAVVLAGLCVVVATGHVNIAIVLGAMLALGTAEVFVDATAGTLTPMLVEKRDLGIANSRLMAGMITGNQLVGPAVGAVLFTVGMVWPFAVTVVCIAVGVVLVSRIGTPPGPVRADVDTHVRQDIADGVRWLMGNPPVRTLAVIIVVFNVTWAAPWSVLVLWALERVGIDEAGFGLLITASALGGLLATFAYGRLERRVPLATLMRAVLLAEVLFHLAMALTTSPWAAYPLLFFFGAYAFVWGTLSQSVRQRAVPSELQGRVGSVYMICVMGGMLVGSLLGGLIADVWGLTAPWWFAFVGSGVTLALVWRSLAQIAHNDEVVAARAAEPATESGPESAPESAAPGSAAPGA</sequence>
<evidence type="ECO:0000313" key="10">
    <source>
        <dbReference type="Proteomes" id="UP001291999"/>
    </source>
</evidence>
<organism evidence="9 10">
    <name type="scientific">Nocardioides renjunii</name>
    <dbReference type="NCBI Taxonomy" id="3095075"/>
    <lineage>
        <taxon>Bacteria</taxon>
        <taxon>Bacillati</taxon>
        <taxon>Actinomycetota</taxon>
        <taxon>Actinomycetes</taxon>
        <taxon>Propionibacteriales</taxon>
        <taxon>Nocardioidaceae</taxon>
        <taxon>Nocardioides</taxon>
    </lineage>
</organism>
<evidence type="ECO:0000256" key="5">
    <source>
        <dbReference type="ARBA" id="ARBA00022989"/>
    </source>
</evidence>
<keyword evidence="3" id="KW-1003">Cell membrane</keyword>
<dbReference type="Pfam" id="PF05977">
    <property type="entry name" value="MFS_3"/>
    <property type="match status" value="1"/>
</dbReference>
<protein>
    <submittedName>
        <fullName evidence="9">MFS transporter</fullName>
    </submittedName>
</protein>
<dbReference type="PANTHER" id="PTHR23513">
    <property type="entry name" value="INTEGRAL MEMBRANE EFFLUX PROTEIN-RELATED"/>
    <property type="match status" value="1"/>
</dbReference>
<feature type="transmembrane region" description="Helical" evidence="8">
    <location>
        <begin position="228"/>
        <end position="250"/>
    </location>
</feature>
<feature type="transmembrane region" description="Helical" evidence="8">
    <location>
        <begin position="353"/>
        <end position="373"/>
    </location>
</feature>
<feature type="transmembrane region" description="Helical" evidence="8">
    <location>
        <begin position="379"/>
        <end position="397"/>
    </location>
</feature>
<dbReference type="InterPro" id="IPR010290">
    <property type="entry name" value="TM_effector"/>
</dbReference>
<feature type="region of interest" description="Disordered" evidence="7">
    <location>
        <begin position="414"/>
        <end position="439"/>
    </location>
</feature>
<evidence type="ECO:0000313" key="9">
    <source>
        <dbReference type="EMBL" id="MDZ5663935.1"/>
    </source>
</evidence>
<keyword evidence="2" id="KW-0813">Transport</keyword>
<feature type="transmembrane region" description="Helical" evidence="8">
    <location>
        <begin position="82"/>
        <end position="102"/>
    </location>
</feature>
<dbReference type="CDD" id="cd06173">
    <property type="entry name" value="MFS_MefA_like"/>
    <property type="match status" value="1"/>
</dbReference>
<dbReference type="EMBL" id="JAXQPW010000008">
    <property type="protein sequence ID" value="MDZ5663935.1"/>
    <property type="molecule type" value="Genomic_DNA"/>
</dbReference>
<evidence type="ECO:0000256" key="6">
    <source>
        <dbReference type="ARBA" id="ARBA00023136"/>
    </source>
</evidence>
<reference evidence="9 10" key="1">
    <citation type="submission" date="2023-11" db="EMBL/GenBank/DDBJ databases">
        <title>Novel species in genus Nocardioides.</title>
        <authorList>
            <person name="Zhou H."/>
        </authorList>
    </citation>
    <scope>NUCLEOTIDE SEQUENCE [LARGE SCALE GENOMIC DNA]</scope>
    <source>
        <strain evidence="9 10">S-58</strain>
    </source>
</reference>
<evidence type="ECO:0000256" key="4">
    <source>
        <dbReference type="ARBA" id="ARBA00022692"/>
    </source>
</evidence>
<gene>
    <name evidence="9" type="ORF">SFC79_19315</name>
</gene>
<comment type="subcellular location">
    <subcellularLocation>
        <location evidence="1">Cell membrane</location>
        <topology evidence="1">Multi-pass membrane protein</topology>
    </subcellularLocation>
</comment>
<feature type="transmembrane region" description="Helical" evidence="8">
    <location>
        <begin position="262"/>
        <end position="280"/>
    </location>
</feature>
<comment type="caution">
    <text evidence="9">The sequence shown here is derived from an EMBL/GenBank/DDBJ whole genome shotgun (WGS) entry which is preliminary data.</text>
</comment>
<dbReference type="SUPFAM" id="SSF103473">
    <property type="entry name" value="MFS general substrate transporter"/>
    <property type="match status" value="1"/>
</dbReference>